<evidence type="ECO:0000256" key="1">
    <source>
        <dbReference type="SAM" id="MobiDB-lite"/>
    </source>
</evidence>
<dbReference type="AlphaFoldDB" id="A0AA91DGT0"/>
<dbReference type="RefSeq" id="WP_253820065.1">
    <property type="nucleotide sequence ID" value="NZ_LVHG01000106.1"/>
</dbReference>
<dbReference type="Gene3D" id="3.40.50.300">
    <property type="entry name" value="P-loop containing nucleotide triphosphate hydrolases"/>
    <property type="match status" value="1"/>
</dbReference>
<dbReference type="Proteomes" id="UP000077852">
    <property type="component" value="Unassembled WGS sequence"/>
</dbReference>
<reference evidence="2 3" key="1">
    <citation type="submission" date="2016-03" db="EMBL/GenBank/DDBJ databases">
        <title>Genome sequence of Variovorax paradoxus KB5.</title>
        <authorList>
            <person name="Jeong H."/>
            <person name="Hong C.E."/>
            <person name="Jo S.H."/>
            <person name="Park J.M."/>
        </authorList>
    </citation>
    <scope>NUCLEOTIDE SEQUENCE [LARGE SCALE GENOMIC DNA]</scope>
    <source>
        <strain evidence="2 3">KB5</strain>
    </source>
</reference>
<feature type="region of interest" description="Disordered" evidence="1">
    <location>
        <begin position="385"/>
        <end position="434"/>
    </location>
</feature>
<sequence length="434" mass="45891">MSALDVFEQMTPDQAPAAPRRRRQTPAEAEYRRAAQAIVAPALQPDGVVLTRASSVKVMPVRWLWQDWLAQGKVHLLAGAPGQGKTTIALAFAATVSAGGRWPDGRRCPPGNVLVWSGEDDPADTLVPRLMAMGADLERVHFVEAARIDGELLPFDPARDMLGLHAAADQVGDVRLLVVDPLVSAITGDSHKNTEVRRGMQPLVDLASSMGAAVVGISHLSKGTAGRDPTERVTGSIAFTAVVRVVLLAAKTKGDDGRDRRILVRSKSNIGPDDGGFEYHVEQVEAAPGIETSVVVWGGAVDGTARELLAVAEQDGDDDARAEASDACQLLAAELVSDSWTPADKACKPLRDAGFTKKQIWAASKKLDVIRKKGGMGGGWYWRLPGGADPALEGSKGEGSAEDSEGSNNLERESSESSGRMESSAARSLEAATP</sequence>
<evidence type="ECO:0000313" key="3">
    <source>
        <dbReference type="Proteomes" id="UP000077852"/>
    </source>
</evidence>
<gene>
    <name evidence="2" type="ORF">A3K87_04285</name>
</gene>
<dbReference type="Pfam" id="PF13481">
    <property type="entry name" value="AAA_25"/>
    <property type="match status" value="1"/>
</dbReference>
<name>A0AA91DGT0_VARPD</name>
<accession>A0AA91DGT0</accession>
<feature type="region of interest" description="Disordered" evidence="1">
    <location>
        <begin position="1"/>
        <end position="28"/>
    </location>
</feature>
<protein>
    <submittedName>
        <fullName evidence="2">AAA family ATPase</fullName>
    </submittedName>
</protein>
<evidence type="ECO:0000313" key="2">
    <source>
        <dbReference type="EMBL" id="OAK55024.1"/>
    </source>
</evidence>
<dbReference type="SUPFAM" id="SSF52540">
    <property type="entry name" value="P-loop containing nucleoside triphosphate hydrolases"/>
    <property type="match status" value="1"/>
</dbReference>
<dbReference type="InterPro" id="IPR027417">
    <property type="entry name" value="P-loop_NTPase"/>
</dbReference>
<comment type="caution">
    <text evidence="2">The sequence shown here is derived from an EMBL/GenBank/DDBJ whole genome shotgun (WGS) entry which is preliminary data.</text>
</comment>
<organism evidence="2 3">
    <name type="scientific">Variovorax paradoxus</name>
    <dbReference type="NCBI Taxonomy" id="34073"/>
    <lineage>
        <taxon>Bacteria</taxon>
        <taxon>Pseudomonadati</taxon>
        <taxon>Pseudomonadota</taxon>
        <taxon>Betaproteobacteria</taxon>
        <taxon>Burkholderiales</taxon>
        <taxon>Comamonadaceae</taxon>
        <taxon>Variovorax</taxon>
    </lineage>
</organism>
<proteinExistence type="predicted"/>
<dbReference type="EMBL" id="LVHG01000106">
    <property type="protein sequence ID" value="OAK55024.1"/>
    <property type="molecule type" value="Genomic_DNA"/>
</dbReference>
<feature type="compositionally biased region" description="Low complexity" evidence="1">
    <location>
        <begin position="416"/>
        <end position="428"/>
    </location>
</feature>